<sequence>MVRVGDVTVVLGVGAAVLLISVVAVRVSTRLGLPSLLLYLGIGVLLGESVAGIRFDDADLTQSLGIAALVLILSEGGLTTRWQAVKSSLWLGVALSTVAVAVSVAVTGTALHFLLGLDWRMALLWGAVLSSTDAAAVFSVLRSLGVGARLTGALELESGLNDAPVYLAVVLLASSDRISWTAPLLVVYELVAGALIGVALGYLGGAGLRRAALPATGLYPLATVAVCVIAYTAGDLAHASGFLATYVAALVLGNARLPHRADTLSFAEGLGWLAQIGLFVLLGLYASPSRLLDVLVPALIAGVVVTFLARPLSVVLAALPFKVPWREQAFLSWSGLRGAVPIVFALIPLIQGVQGARELVDAVFVLVIVLTVVQGTTLPFLARRLGLVRAGEPQEVQVDSSPLDELGAELLQVHIQRGSKLHGVYMSELRLPTGATVSLVVRGGKSFTPQPTTRLQTEDQLLIVTTEEAREAAERRVRAVDRAGRYARWKGETGE</sequence>
<evidence type="ECO:0000256" key="4">
    <source>
        <dbReference type="ARBA" id="ARBA00022475"/>
    </source>
</evidence>
<keyword evidence="4" id="KW-1003">Cell membrane</keyword>
<gene>
    <name evidence="11" type="ORF">ACFOWZ_17930</name>
</gene>
<dbReference type="Pfam" id="PF02080">
    <property type="entry name" value="TrkA_C"/>
    <property type="match status" value="1"/>
</dbReference>
<protein>
    <submittedName>
        <fullName evidence="11">Potassium/proton antiporter</fullName>
    </submittedName>
</protein>
<feature type="transmembrane region" description="Helical" evidence="9">
    <location>
        <begin position="239"/>
        <end position="257"/>
    </location>
</feature>
<evidence type="ECO:0000256" key="3">
    <source>
        <dbReference type="ARBA" id="ARBA00022449"/>
    </source>
</evidence>
<dbReference type="RefSeq" id="WP_382373834.1">
    <property type="nucleotide sequence ID" value="NZ_JBHRZI010000015.1"/>
</dbReference>
<feature type="transmembrane region" description="Helical" evidence="9">
    <location>
        <begin position="89"/>
        <end position="115"/>
    </location>
</feature>
<keyword evidence="3" id="KW-0050">Antiport</keyword>
<reference evidence="12" key="1">
    <citation type="journal article" date="2019" name="Int. J. Syst. Evol. Microbiol.">
        <title>The Global Catalogue of Microorganisms (GCM) 10K type strain sequencing project: providing services to taxonomists for standard genome sequencing and annotation.</title>
        <authorList>
            <consortium name="The Broad Institute Genomics Platform"/>
            <consortium name="The Broad Institute Genome Sequencing Center for Infectious Disease"/>
            <person name="Wu L."/>
            <person name="Ma J."/>
        </authorList>
    </citation>
    <scope>NUCLEOTIDE SEQUENCE [LARGE SCALE GENOMIC DNA]</scope>
    <source>
        <strain evidence="12">CGMCC 4.7405</strain>
    </source>
</reference>
<feature type="transmembrane region" description="Helical" evidence="9">
    <location>
        <begin position="122"/>
        <end position="141"/>
    </location>
</feature>
<dbReference type="PANTHER" id="PTHR32507:SF7">
    <property type="entry name" value="K(+)_H(+) ANTIPORTER NHAP2"/>
    <property type="match status" value="1"/>
</dbReference>
<evidence type="ECO:0000256" key="1">
    <source>
        <dbReference type="ARBA" id="ARBA00004651"/>
    </source>
</evidence>
<feature type="transmembrane region" description="Helical" evidence="9">
    <location>
        <begin position="294"/>
        <end position="318"/>
    </location>
</feature>
<accession>A0ABV8BSZ7</accession>
<feature type="transmembrane region" description="Helical" evidence="9">
    <location>
        <begin position="31"/>
        <end position="51"/>
    </location>
</feature>
<evidence type="ECO:0000256" key="2">
    <source>
        <dbReference type="ARBA" id="ARBA00022448"/>
    </source>
</evidence>
<evidence type="ECO:0000259" key="10">
    <source>
        <dbReference type="PROSITE" id="PS51202"/>
    </source>
</evidence>
<dbReference type="Proteomes" id="UP001595690">
    <property type="component" value="Unassembled WGS sequence"/>
</dbReference>
<proteinExistence type="predicted"/>
<keyword evidence="7" id="KW-0406">Ion transport</keyword>
<feature type="transmembrane region" description="Helical" evidence="9">
    <location>
        <begin position="7"/>
        <end position="25"/>
    </location>
</feature>
<dbReference type="PROSITE" id="PS51202">
    <property type="entry name" value="RCK_C"/>
    <property type="match status" value="1"/>
</dbReference>
<keyword evidence="12" id="KW-1185">Reference proteome</keyword>
<feature type="transmembrane region" description="Helical" evidence="9">
    <location>
        <begin position="180"/>
        <end position="204"/>
    </location>
</feature>
<dbReference type="Gene3D" id="3.30.70.1450">
    <property type="entry name" value="Regulator of K+ conductance, C-terminal domain"/>
    <property type="match status" value="1"/>
</dbReference>
<feature type="transmembrane region" description="Helical" evidence="9">
    <location>
        <begin position="63"/>
        <end position="83"/>
    </location>
</feature>
<evidence type="ECO:0000313" key="11">
    <source>
        <dbReference type="EMBL" id="MFC3893357.1"/>
    </source>
</evidence>
<keyword evidence="5 9" id="KW-0812">Transmembrane</keyword>
<dbReference type="NCBIfam" id="NF003715">
    <property type="entry name" value="PRK05326.1-2"/>
    <property type="match status" value="1"/>
</dbReference>
<evidence type="ECO:0000256" key="5">
    <source>
        <dbReference type="ARBA" id="ARBA00022692"/>
    </source>
</evidence>
<organism evidence="11 12">
    <name type="scientific">Lentzea rhizosphaerae</name>
    <dbReference type="NCBI Taxonomy" id="2041025"/>
    <lineage>
        <taxon>Bacteria</taxon>
        <taxon>Bacillati</taxon>
        <taxon>Actinomycetota</taxon>
        <taxon>Actinomycetes</taxon>
        <taxon>Pseudonocardiales</taxon>
        <taxon>Pseudonocardiaceae</taxon>
        <taxon>Lentzea</taxon>
    </lineage>
</organism>
<dbReference type="SUPFAM" id="SSF116726">
    <property type="entry name" value="TrkA C-terminal domain-like"/>
    <property type="match status" value="1"/>
</dbReference>
<evidence type="ECO:0000256" key="6">
    <source>
        <dbReference type="ARBA" id="ARBA00022989"/>
    </source>
</evidence>
<name>A0ABV8BSZ7_9PSEU</name>
<dbReference type="Gene3D" id="1.20.1530.20">
    <property type="match status" value="1"/>
</dbReference>
<keyword evidence="6 9" id="KW-1133">Transmembrane helix</keyword>
<feature type="transmembrane region" description="Helical" evidence="9">
    <location>
        <begin position="330"/>
        <end position="350"/>
    </location>
</feature>
<evidence type="ECO:0000256" key="8">
    <source>
        <dbReference type="ARBA" id="ARBA00023136"/>
    </source>
</evidence>
<dbReference type="NCBIfam" id="NF003716">
    <property type="entry name" value="PRK05326.1-3"/>
    <property type="match status" value="1"/>
</dbReference>
<comment type="caution">
    <text evidence="11">The sequence shown here is derived from an EMBL/GenBank/DDBJ whole genome shotgun (WGS) entry which is preliminary data.</text>
</comment>
<keyword evidence="8 9" id="KW-0472">Membrane</keyword>
<dbReference type="InterPro" id="IPR038770">
    <property type="entry name" value="Na+/solute_symporter_sf"/>
</dbReference>
<dbReference type="InterPro" id="IPR006037">
    <property type="entry name" value="RCK_C"/>
</dbReference>
<evidence type="ECO:0000256" key="7">
    <source>
        <dbReference type="ARBA" id="ARBA00023065"/>
    </source>
</evidence>
<dbReference type="Pfam" id="PF00999">
    <property type="entry name" value="Na_H_Exchanger"/>
    <property type="match status" value="1"/>
</dbReference>
<dbReference type="EMBL" id="JBHRZI010000015">
    <property type="protein sequence ID" value="MFC3893357.1"/>
    <property type="molecule type" value="Genomic_DNA"/>
</dbReference>
<feature type="transmembrane region" description="Helical" evidence="9">
    <location>
        <begin position="362"/>
        <end position="382"/>
    </location>
</feature>
<dbReference type="PANTHER" id="PTHR32507">
    <property type="entry name" value="NA(+)/H(+) ANTIPORTER 1"/>
    <property type="match status" value="1"/>
</dbReference>
<dbReference type="InterPro" id="IPR036721">
    <property type="entry name" value="RCK_C_sf"/>
</dbReference>
<evidence type="ECO:0000256" key="9">
    <source>
        <dbReference type="SAM" id="Phobius"/>
    </source>
</evidence>
<dbReference type="InterPro" id="IPR006153">
    <property type="entry name" value="Cation/H_exchanger_TM"/>
</dbReference>
<evidence type="ECO:0000313" key="12">
    <source>
        <dbReference type="Proteomes" id="UP001595690"/>
    </source>
</evidence>
<feature type="domain" description="RCK C-terminal" evidence="10">
    <location>
        <begin position="398"/>
        <end position="479"/>
    </location>
</feature>
<comment type="subcellular location">
    <subcellularLocation>
        <location evidence="1">Cell membrane</location>
        <topology evidence="1">Multi-pass membrane protein</topology>
    </subcellularLocation>
</comment>
<feature type="transmembrane region" description="Helical" evidence="9">
    <location>
        <begin position="211"/>
        <end position="233"/>
    </location>
</feature>
<feature type="transmembrane region" description="Helical" evidence="9">
    <location>
        <begin position="269"/>
        <end position="288"/>
    </location>
</feature>
<keyword evidence="2" id="KW-0813">Transport</keyword>